<dbReference type="OrthoDB" id="189220at2759"/>
<evidence type="ECO:0000256" key="6">
    <source>
        <dbReference type="RuleBase" id="RU363067"/>
    </source>
</evidence>
<keyword evidence="8" id="KW-1133">Transmembrane helix</keyword>
<name>A0A1R2CML2_9CILI</name>
<feature type="binding site" evidence="4">
    <location>
        <position position="511"/>
    </location>
    <ligand>
        <name>AMP</name>
        <dbReference type="ChEBI" id="CHEBI:456215"/>
    </ligand>
</feature>
<evidence type="ECO:0000256" key="2">
    <source>
        <dbReference type="ARBA" id="ARBA00022801"/>
    </source>
</evidence>
<sequence>MSLITLNIIGLLVKSSLIFLHLKSEWVLYSLNILIFAYSGTPAETAGFCAVYLSENKDFTNENIYSKPFLQSILLLIIGGIFTNDISVFFPVFLCIGCKVYLFTIKTQNQVLETSNKKTLEESRLNVEKIEAFKKSFKQNIPSRRSSSLLNKLRSLQGSRNVKSFTEGSDNDSSMSDVEAEFRSRKDSLSIEENSEHTQKSATSMIETILPGISNDEVKEIIMTLINQEYLLWNPQKFGEQEVDVIAIALEAKKVFTQSIENLPGSSHRTMSIKKIRKLKSIRSMVELSEPLSQALESIGDWDFDCFELIKVTKDPAFEVGFYIFNTLGLCERFQIDNMTLRKFLTTVEHGYNKDNYYHNSIHAADVTASTLFLIQKGLSRCGNLVDLDVFALIVAALCHDIGHPGVNNAFLVATSNELALKYNDQSCLENMHSNKAFTIMRSEGCKITQFLCKADLQRFRKSVLGAILSTDLQVHFDKVNEFRLNLDKKLDISDDKFRHLAIQICLKCADIGHGARKLNIHIKWTSLITKEFFKQGEKEKEFNIPITPLCDKGNCIVSKSQVGFLEFLVTPLFKVWEEFIEQNNEEDSDLETRICLLNVMENIEYWSEEYKNYQQGTPQYILDSDPPPLIKIMESSEARFVHFLIDCFCRECKYRLQLSTAEVTPMMQGLHPTDPVNLFRKQFGNLAQCMKNRHVSKVFYMDSMIIKVHPDNMLGQAIGDGILSNEDFSRISAKRRELDTLQEEALKRAGFK</sequence>
<dbReference type="PANTHER" id="PTHR11347">
    <property type="entry name" value="CYCLIC NUCLEOTIDE PHOSPHODIESTERASE"/>
    <property type="match status" value="1"/>
</dbReference>
<feature type="transmembrane region" description="Helical" evidence="8">
    <location>
        <begin position="26"/>
        <end position="53"/>
    </location>
</feature>
<dbReference type="GO" id="GO:0007165">
    <property type="term" value="P:signal transduction"/>
    <property type="evidence" value="ECO:0007669"/>
    <property type="project" value="InterPro"/>
</dbReference>
<dbReference type="InterPro" id="IPR023174">
    <property type="entry name" value="PDEase_CS"/>
</dbReference>
<dbReference type="InterPro" id="IPR023088">
    <property type="entry name" value="PDEase"/>
</dbReference>
<dbReference type="GO" id="GO:0004114">
    <property type="term" value="F:3',5'-cyclic-nucleotide phosphodiesterase activity"/>
    <property type="evidence" value="ECO:0007669"/>
    <property type="project" value="InterPro"/>
</dbReference>
<feature type="binding site" evidence="5">
    <location>
        <position position="363"/>
    </location>
    <ligand>
        <name>Zn(2+)</name>
        <dbReference type="ChEBI" id="CHEBI:29105"/>
        <label>1</label>
    </ligand>
</feature>
<evidence type="ECO:0000313" key="11">
    <source>
        <dbReference type="Proteomes" id="UP000187209"/>
    </source>
</evidence>
<dbReference type="EC" id="3.1.4.-" evidence="6"/>
<comment type="caution">
    <text evidence="10">The sequence shown here is derived from an EMBL/GenBank/DDBJ whole genome shotgun (WGS) entry which is preliminary data.</text>
</comment>
<keyword evidence="1 5" id="KW-0479">Metal-binding</keyword>
<dbReference type="InterPro" id="IPR003607">
    <property type="entry name" value="HD/PDEase_dom"/>
</dbReference>
<feature type="active site" description="Proton donor" evidence="3">
    <location>
        <position position="359"/>
    </location>
</feature>
<feature type="binding site" evidence="4">
    <location>
        <position position="562"/>
    </location>
    <ligand>
        <name>AMP</name>
        <dbReference type="ChEBI" id="CHEBI:456215"/>
    </ligand>
</feature>
<comment type="cofactor">
    <cofactor evidence="6">
        <name>a divalent metal cation</name>
        <dbReference type="ChEBI" id="CHEBI:60240"/>
    </cofactor>
    <text evidence="6">Binds 2 divalent metal cations per subunit. Site 1 may preferentially bind zinc ions, while site 2 has a preference for magnesium and/or manganese ions.</text>
</comment>
<dbReference type="SMART" id="SM00471">
    <property type="entry name" value="HDc"/>
    <property type="match status" value="1"/>
</dbReference>
<dbReference type="InterPro" id="IPR036971">
    <property type="entry name" value="PDEase_catalytic_dom_sf"/>
</dbReference>
<proteinExistence type="inferred from homology"/>
<evidence type="ECO:0000259" key="9">
    <source>
        <dbReference type="PROSITE" id="PS51845"/>
    </source>
</evidence>
<keyword evidence="2 6" id="KW-0378">Hydrolase</keyword>
<evidence type="ECO:0000256" key="3">
    <source>
        <dbReference type="PIRSR" id="PIRSR623088-1"/>
    </source>
</evidence>
<feature type="binding site" evidence="4">
    <location>
        <position position="401"/>
    </location>
    <ligand>
        <name>AMP</name>
        <dbReference type="ChEBI" id="CHEBI:456215"/>
    </ligand>
</feature>
<dbReference type="InterPro" id="IPR002073">
    <property type="entry name" value="PDEase_catalytic_dom"/>
</dbReference>
<keyword evidence="11" id="KW-1185">Reference proteome</keyword>
<protein>
    <recommendedName>
        <fullName evidence="6">Phosphodiesterase</fullName>
        <ecNumber evidence="6">3.1.4.-</ecNumber>
    </recommendedName>
</protein>
<feature type="compositionally biased region" description="Basic and acidic residues" evidence="7">
    <location>
        <begin position="183"/>
        <end position="199"/>
    </location>
</feature>
<feature type="binding site" evidence="5">
    <location>
        <position position="401"/>
    </location>
    <ligand>
        <name>Zn(2+)</name>
        <dbReference type="ChEBI" id="CHEBI:29105"/>
        <label>2</label>
    </ligand>
</feature>
<feature type="binding site" evidence="4">
    <location>
        <begin position="359"/>
        <end position="363"/>
    </location>
    <ligand>
        <name>AMP</name>
        <dbReference type="ChEBI" id="CHEBI:456215"/>
    </ligand>
</feature>
<organism evidence="10 11">
    <name type="scientific">Stentor coeruleus</name>
    <dbReference type="NCBI Taxonomy" id="5963"/>
    <lineage>
        <taxon>Eukaryota</taxon>
        <taxon>Sar</taxon>
        <taxon>Alveolata</taxon>
        <taxon>Ciliophora</taxon>
        <taxon>Postciliodesmatophora</taxon>
        <taxon>Heterotrichea</taxon>
        <taxon>Heterotrichida</taxon>
        <taxon>Stentoridae</taxon>
        <taxon>Stentor</taxon>
    </lineage>
</organism>
<evidence type="ECO:0000256" key="8">
    <source>
        <dbReference type="SAM" id="Phobius"/>
    </source>
</evidence>
<gene>
    <name evidence="10" type="ORF">SteCoe_7453</name>
</gene>
<feature type="domain" description="PDEase" evidence="9">
    <location>
        <begin position="284"/>
        <end position="614"/>
    </location>
</feature>
<feature type="transmembrane region" description="Helical" evidence="8">
    <location>
        <begin position="73"/>
        <end position="94"/>
    </location>
</feature>
<dbReference type="Gene3D" id="1.10.1300.10">
    <property type="entry name" value="3'5'-cyclic nucleotide phosphodiesterase, catalytic domain"/>
    <property type="match status" value="1"/>
</dbReference>
<evidence type="ECO:0000256" key="5">
    <source>
        <dbReference type="PIRSR" id="PIRSR623088-3"/>
    </source>
</evidence>
<feature type="binding site" evidence="5">
    <location>
        <position position="401"/>
    </location>
    <ligand>
        <name>Zn(2+)</name>
        <dbReference type="ChEBI" id="CHEBI:29105"/>
        <label>1</label>
    </ligand>
</feature>
<evidence type="ECO:0000313" key="10">
    <source>
        <dbReference type="EMBL" id="OMJ90249.1"/>
    </source>
</evidence>
<dbReference type="Proteomes" id="UP000187209">
    <property type="component" value="Unassembled WGS sequence"/>
</dbReference>
<reference evidence="10 11" key="1">
    <citation type="submission" date="2016-11" db="EMBL/GenBank/DDBJ databases">
        <title>The macronuclear genome of Stentor coeruleus: a giant cell with tiny introns.</title>
        <authorList>
            <person name="Slabodnick M."/>
            <person name="Ruby J.G."/>
            <person name="Reiff S.B."/>
            <person name="Swart E.C."/>
            <person name="Gosai S."/>
            <person name="Prabakaran S."/>
            <person name="Witkowska E."/>
            <person name="Larue G.E."/>
            <person name="Fisher S."/>
            <person name="Freeman R.M."/>
            <person name="Gunawardena J."/>
            <person name="Chu W."/>
            <person name="Stover N.A."/>
            <person name="Gregory B.D."/>
            <person name="Nowacki M."/>
            <person name="Derisi J."/>
            <person name="Roy S.W."/>
            <person name="Marshall W.F."/>
            <person name="Sood P."/>
        </authorList>
    </citation>
    <scope>NUCLEOTIDE SEQUENCE [LARGE SCALE GENOMIC DNA]</scope>
    <source>
        <strain evidence="10">WM001</strain>
    </source>
</reference>
<keyword evidence="8" id="KW-0812">Transmembrane</keyword>
<dbReference type="CDD" id="cd00077">
    <property type="entry name" value="HDc"/>
    <property type="match status" value="1"/>
</dbReference>
<dbReference type="Pfam" id="PF00233">
    <property type="entry name" value="PDEase_I"/>
    <property type="match status" value="1"/>
</dbReference>
<dbReference type="PROSITE" id="PS51845">
    <property type="entry name" value="PDEASE_I_2"/>
    <property type="match status" value="1"/>
</dbReference>
<dbReference type="PROSITE" id="PS00126">
    <property type="entry name" value="PDEASE_I_1"/>
    <property type="match status" value="1"/>
</dbReference>
<evidence type="ECO:0000256" key="7">
    <source>
        <dbReference type="SAM" id="MobiDB-lite"/>
    </source>
</evidence>
<dbReference type="EMBL" id="MPUH01000107">
    <property type="protein sequence ID" value="OMJ90249.1"/>
    <property type="molecule type" value="Genomic_DNA"/>
</dbReference>
<dbReference type="GO" id="GO:0046872">
    <property type="term" value="F:metal ion binding"/>
    <property type="evidence" value="ECO:0007669"/>
    <property type="project" value="UniProtKB-KW"/>
</dbReference>
<feature type="binding site" evidence="5">
    <location>
        <position position="511"/>
    </location>
    <ligand>
        <name>Zn(2+)</name>
        <dbReference type="ChEBI" id="CHEBI:29105"/>
        <label>1</label>
    </ligand>
</feature>
<accession>A0A1R2CML2</accession>
<keyword evidence="8" id="KW-0472">Membrane</keyword>
<comment type="similarity">
    <text evidence="6">Belongs to the cyclic nucleotide phosphodiesterase family.</text>
</comment>
<feature type="binding site" evidence="5">
    <location>
        <position position="400"/>
    </location>
    <ligand>
        <name>Zn(2+)</name>
        <dbReference type="ChEBI" id="CHEBI:29105"/>
        <label>1</label>
    </ligand>
</feature>
<feature type="region of interest" description="Disordered" evidence="7">
    <location>
        <begin position="183"/>
        <end position="202"/>
    </location>
</feature>
<dbReference type="AlphaFoldDB" id="A0A1R2CML2"/>
<dbReference type="PRINTS" id="PR00387">
    <property type="entry name" value="PDIESTERASE1"/>
</dbReference>
<evidence type="ECO:0000256" key="4">
    <source>
        <dbReference type="PIRSR" id="PIRSR623088-2"/>
    </source>
</evidence>
<dbReference type="SUPFAM" id="SSF109604">
    <property type="entry name" value="HD-domain/PDEase-like"/>
    <property type="match status" value="1"/>
</dbReference>
<evidence type="ECO:0000256" key="1">
    <source>
        <dbReference type="ARBA" id="ARBA00022723"/>
    </source>
</evidence>